<organism evidence="1 2">
    <name type="scientific">Bacteroides cellulosilyticus</name>
    <dbReference type="NCBI Taxonomy" id="246787"/>
    <lineage>
        <taxon>Bacteria</taxon>
        <taxon>Pseudomonadati</taxon>
        <taxon>Bacteroidota</taxon>
        <taxon>Bacteroidia</taxon>
        <taxon>Bacteroidales</taxon>
        <taxon>Bacteroidaceae</taxon>
        <taxon>Bacteroides</taxon>
    </lineage>
</organism>
<comment type="caution">
    <text evidence="1">The sequence shown here is derived from an EMBL/GenBank/DDBJ whole genome shotgun (WGS) entry which is preliminary data.</text>
</comment>
<accession>A0AAW6M8F2</accession>
<dbReference type="RefSeq" id="WP_275203160.1">
    <property type="nucleotide sequence ID" value="NZ_JARFID010000936.1"/>
</dbReference>
<protein>
    <submittedName>
        <fullName evidence="1">DUF4978 domain-containing protein</fullName>
    </submittedName>
</protein>
<gene>
    <name evidence="1" type="ORF">PZH42_30360</name>
</gene>
<proteinExistence type="predicted"/>
<evidence type="ECO:0000313" key="1">
    <source>
        <dbReference type="EMBL" id="MDE8698250.1"/>
    </source>
</evidence>
<feature type="non-terminal residue" evidence="1">
    <location>
        <position position="75"/>
    </location>
</feature>
<dbReference type="AlphaFoldDB" id="A0AAW6M8F2"/>
<reference evidence="1" key="1">
    <citation type="submission" date="2023-03" db="EMBL/GenBank/DDBJ databases">
        <title>DFI Biobank Strains.</title>
        <authorList>
            <person name="Mostad J."/>
            <person name="Paddock L."/>
            <person name="Medina S."/>
            <person name="Waligurski E."/>
            <person name="Barat B."/>
            <person name="Smith R."/>
            <person name="Burgo V."/>
            <person name="Metcalfe C."/>
            <person name="Woodson C."/>
            <person name="Sundararajan A."/>
            <person name="Ramaswamy R."/>
            <person name="Lin H."/>
            <person name="Pamer E.G."/>
        </authorList>
    </citation>
    <scope>NUCLEOTIDE SEQUENCE</scope>
    <source>
        <strain evidence="1">DFI.9.5</strain>
    </source>
</reference>
<dbReference type="Proteomes" id="UP001221924">
    <property type="component" value="Unassembled WGS sequence"/>
</dbReference>
<evidence type="ECO:0000313" key="2">
    <source>
        <dbReference type="Proteomes" id="UP001221924"/>
    </source>
</evidence>
<name>A0AAW6M8F2_9BACE</name>
<dbReference type="EMBL" id="JARFID010000936">
    <property type="protein sequence ID" value="MDE8698250.1"/>
    <property type="molecule type" value="Genomic_DNA"/>
</dbReference>
<sequence>MRSTTGTYIDFVGIDTYRHHFQTEDSFAESTRTNVPYLGKNFRMIMEIGARVPNIAQLHLAALSGNTAFDYYELC</sequence>